<evidence type="ECO:0000313" key="3">
    <source>
        <dbReference type="Proteomes" id="UP000515121"/>
    </source>
</evidence>
<keyword evidence="2" id="KW-1133">Transmembrane helix</keyword>
<dbReference type="PANTHER" id="PTHR35469">
    <property type="entry name" value="TRANSMEMBRANE PROTEIN"/>
    <property type="match status" value="1"/>
</dbReference>
<keyword evidence="2" id="KW-0812">Transmembrane</keyword>
<dbReference type="PANTHER" id="PTHR35469:SF4">
    <property type="entry name" value="TRANSMEMBRANE PROTEIN"/>
    <property type="match status" value="1"/>
</dbReference>
<evidence type="ECO:0000256" key="2">
    <source>
        <dbReference type="SAM" id="Phobius"/>
    </source>
</evidence>
<protein>
    <submittedName>
        <fullName evidence="4">Uncharacterized protein LOC111300427 isoform X2</fullName>
    </submittedName>
</protein>
<keyword evidence="2" id="KW-0472">Membrane</keyword>
<feature type="region of interest" description="Disordered" evidence="1">
    <location>
        <begin position="27"/>
        <end position="62"/>
    </location>
</feature>
<evidence type="ECO:0000256" key="1">
    <source>
        <dbReference type="SAM" id="MobiDB-lite"/>
    </source>
</evidence>
<proteinExistence type="predicted"/>
<dbReference type="AlphaFoldDB" id="A0A6P5ZG18"/>
<feature type="transmembrane region" description="Helical" evidence="2">
    <location>
        <begin position="203"/>
        <end position="221"/>
    </location>
</feature>
<keyword evidence="3" id="KW-1185">Reference proteome</keyword>
<dbReference type="GeneID" id="111300427"/>
<reference evidence="4" key="1">
    <citation type="submission" date="2025-08" db="UniProtKB">
        <authorList>
            <consortium name="RefSeq"/>
        </authorList>
    </citation>
    <scope>IDENTIFICATION</scope>
    <source>
        <tissue evidence="4">Fruit stalk</tissue>
    </source>
</reference>
<gene>
    <name evidence="4" type="primary">LOC111300427</name>
</gene>
<accession>A0A6P5ZG18</accession>
<dbReference type="Proteomes" id="UP000515121">
    <property type="component" value="Unplaced"/>
</dbReference>
<organism evidence="3 4">
    <name type="scientific">Durio zibethinus</name>
    <name type="common">Durian</name>
    <dbReference type="NCBI Taxonomy" id="66656"/>
    <lineage>
        <taxon>Eukaryota</taxon>
        <taxon>Viridiplantae</taxon>
        <taxon>Streptophyta</taxon>
        <taxon>Embryophyta</taxon>
        <taxon>Tracheophyta</taxon>
        <taxon>Spermatophyta</taxon>
        <taxon>Magnoliopsida</taxon>
        <taxon>eudicotyledons</taxon>
        <taxon>Gunneridae</taxon>
        <taxon>Pentapetalae</taxon>
        <taxon>rosids</taxon>
        <taxon>malvids</taxon>
        <taxon>Malvales</taxon>
        <taxon>Malvaceae</taxon>
        <taxon>Helicteroideae</taxon>
        <taxon>Durio</taxon>
    </lineage>
</organism>
<sequence length="284" mass="30692">MATSTRESRRRKILERGSDRLAFIMDQVQGLDPHSYDQTDSDPPPPLVLHDQDPPPNFSCQSSAAAAVSPCAHDKACSPVLPKQDPSFDADLSRTGTGEGSISHRGRTSVEPSKDPALDASDEANSLPVPLDDQSSFISTSGVVQRSRQQNFFTPKQISSAIDASEKTRLLCSAIVAVLVLLLHFGFSLLGNRFLGTIISFRPLYFILLTDVTLVILRLLFADGGSSQRAIGEVNKAASTDDYSWAEQLSNTLEVGLVAQKVIDAVFMDCSVYAIIVICGLSFT</sequence>
<name>A0A6P5ZG18_DURZI</name>
<feature type="region of interest" description="Disordered" evidence="1">
    <location>
        <begin position="82"/>
        <end position="129"/>
    </location>
</feature>
<dbReference type="RefSeq" id="XP_022751793.1">
    <property type="nucleotide sequence ID" value="XM_022896058.1"/>
</dbReference>
<feature type="transmembrane region" description="Helical" evidence="2">
    <location>
        <begin position="170"/>
        <end position="191"/>
    </location>
</feature>
<evidence type="ECO:0000313" key="4">
    <source>
        <dbReference type="RefSeq" id="XP_022751793.1"/>
    </source>
</evidence>